<proteinExistence type="predicted"/>
<evidence type="ECO:0000313" key="1">
    <source>
        <dbReference type="EMBL" id="MBB4865317.1"/>
    </source>
</evidence>
<reference evidence="1 2" key="1">
    <citation type="submission" date="2020-08" db="EMBL/GenBank/DDBJ databases">
        <title>Functional genomics of gut bacteria from endangered species of beetles.</title>
        <authorList>
            <person name="Carlos-Shanley C."/>
        </authorList>
    </citation>
    <scope>NUCLEOTIDE SEQUENCE [LARGE SCALE GENOMIC DNA]</scope>
    <source>
        <strain evidence="1 2">S00179</strain>
    </source>
</reference>
<protein>
    <submittedName>
        <fullName evidence="1">Uncharacterized protein</fullName>
    </submittedName>
</protein>
<accession>A0A7W7KM30</accession>
<gene>
    <name evidence="1" type="ORF">HNP46_004198</name>
</gene>
<dbReference type="Proteomes" id="UP000566995">
    <property type="component" value="Unassembled WGS sequence"/>
</dbReference>
<sequence>MIGEFALDVDAHRMMHMFRMHYYHVAQLREMKLGETLLIGHFVGQGFAGPETGVAQAEIQRVRGGFRFNATWTCKFGRASRPMEMSYGSFKLRTGNRITFERDTEAKAAWAFGRVCRFLDFIERHKLHPDFKNWSLDMGHRPCWRFEALDSDGYNKKGNQAPMGEGLEAIVSVAIRTGALNLR</sequence>
<name>A0A7W7KM30_PSENT</name>
<comment type="caution">
    <text evidence="1">The sequence shown here is derived from an EMBL/GenBank/DDBJ whole genome shotgun (WGS) entry which is preliminary data.</text>
</comment>
<evidence type="ECO:0000313" key="2">
    <source>
        <dbReference type="Proteomes" id="UP000566995"/>
    </source>
</evidence>
<dbReference type="EMBL" id="JACHLI010000018">
    <property type="protein sequence ID" value="MBB4865317.1"/>
    <property type="molecule type" value="Genomic_DNA"/>
</dbReference>
<dbReference type="RefSeq" id="WP_184592665.1">
    <property type="nucleotide sequence ID" value="NZ_JACHLI010000018.1"/>
</dbReference>
<organism evidence="1 2">
    <name type="scientific">Pseudomonas nitroreducens</name>
    <dbReference type="NCBI Taxonomy" id="46680"/>
    <lineage>
        <taxon>Bacteria</taxon>
        <taxon>Pseudomonadati</taxon>
        <taxon>Pseudomonadota</taxon>
        <taxon>Gammaproteobacteria</taxon>
        <taxon>Pseudomonadales</taxon>
        <taxon>Pseudomonadaceae</taxon>
        <taxon>Pseudomonas</taxon>
    </lineage>
</organism>
<dbReference type="AlphaFoldDB" id="A0A7W7KM30"/>